<evidence type="ECO:0000256" key="3">
    <source>
        <dbReference type="ARBA" id="ARBA00022692"/>
    </source>
</evidence>
<evidence type="ECO:0000256" key="7">
    <source>
        <dbReference type="SAM" id="Phobius"/>
    </source>
</evidence>
<dbReference type="Gene3D" id="3.60.40.10">
    <property type="entry name" value="PPM-type phosphatase domain"/>
    <property type="match status" value="1"/>
</dbReference>
<dbReference type="GO" id="GO:0005886">
    <property type="term" value="C:plasma membrane"/>
    <property type="evidence" value="ECO:0007669"/>
    <property type="project" value="UniProtKB-SubCell"/>
</dbReference>
<sequence>MLNKSIAYRLSIYISFAVISVFIVFIGIYFLFNQRLIEDNVENKAISLSAEIAGEVNQYVASVREISSNISEQIIYYSKQSEAEHFISSLVKKYPFLNAVYINIDSTVTDIIYHHYYCSMMNDSVVFNESNEWFDTCLSGEESIHSLAAGKVPGWSEPYRCERNNNVVVAMYYPIEMEDETNGNRQVGEVYCELSLLELNKSVNNIKVGEHGFAFLISKGGVYITHPIEDWILNKNIFNLSKSVFDVGNFDVSSVQNEGKSGTLVAYPELFDYKKSWVYYTPVTDNGWILIFALPFKELYEPLYLPILQMLFFSVLGILIIYLLVTYITDKLIQPLSSVTQQLKMFSRITGNLEDDSDNEIIQVWGSLNSMRKWYEKYKVTSSQEAQKRVIRERDLLQASEIQQSFIKTEFPAFPNRNDIDLYAAYKPAKGVSGDLYDYFFVDDKNLVFTIGDVSGKGIPAAFFMSVAQTIIKNNANKKTARLIVEGANTELYTNNQHQFFLTLFLGVLNVETGKLNYCNAAHTTSYILKENGKLIDLANSHGLPLGLYPDKKYNEAAVQLEKGDSVIVYTDGITELQDKNKLQYGNQRLEQNLTSLAGLTPEEMVKRIEKSLNQFIGETNQSDDISILILKYTP</sequence>
<feature type="domain" description="PPM-type phosphatase" evidence="8">
    <location>
        <begin position="417"/>
        <end position="633"/>
    </location>
</feature>
<name>A0A9X3F953_9BACT</name>
<dbReference type="Pfam" id="PF02743">
    <property type="entry name" value="dCache_1"/>
    <property type="match status" value="1"/>
</dbReference>
<evidence type="ECO:0000259" key="8">
    <source>
        <dbReference type="SMART" id="SM00331"/>
    </source>
</evidence>
<evidence type="ECO:0000256" key="1">
    <source>
        <dbReference type="ARBA" id="ARBA00004651"/>
    </source>
</evidence>
<proteinExistence type="predicted"/>
<evidence type="ECO:0000313" key="10">
    <source>
        <dbReference type="Proteomes" id="UP001145087"/>
    </source>
</evidence>
<organism evidence="9 10">
    <name type="scientific">Draconibacterium aestuarii</name>
    <dbReference type="NCBI Taxonomy" id="2998507"/>
    <lineage>
        <taxon>Bacteria</taxon>
        <taxon>Pseudomonadati</taxon>
        <taxon>Bacteroidota</taxon>
        <taxon>Bacteroidia</taxon>
        <taxon>Marinilabiliales</taxon>
        <taxon>Prolixibacteraceae</taxon>
        <taxon>Draconibacterium</taxon>
    </lineage>
</organism>
<feature type="transmembrane region" description="Helical" evidence="7">
    <location>
        <begin position="277"/>
        <end position="296"/>
    </location>
</feature>
<keyword evidence="5 7" id="KW-1133">Transmembrane helix</keyword>
<dbReference type="InterPro" id="IPR001932">
    <property type="entry name" value="PPM-type_phosphatase-like_dom"/>
</dbReference>
<dbReference type="InterPro" id="IPR052016">
    <property type="entry name" value="Bact_Sigma-Reg"/>
</dbReference>
<feature type="transmembrane region" description="Helical" evidence="7">
    <location>
        <begin position="12"/>
        <end position="32"/>
    </location>
</feature>
<accession>A0A9X3F953</accession>
<dbReference type="GO" id="GO:0016791">
    <property type="term" value="F:phosphatase activity"/>
    <property type="evidence" value="ECO:0007669"/>
    <property type="project" value="TreeGrafter"/>
</dbReference>
<dbReference type="SUPFAM" id="SSF81606">
    <property type="entry name" value="PP2C-like"/>
    <property type="match status" value="1"/>
</dbReference>
<comment type="subcellular location">
    <subcellularLocation>
        <location evidence="1">Cell membrane</location>
        <topology evidence="1">Multi-pass membrane protein</topology>
    </subcellularLocation>
</comment>
<dbReference type="AlphaFoldDB" id="A0A9X3F953"/>
<keyword evidence="2" id="KW-1003">Cell membrane</keyword>
<keyword evidence="4" id="KW-0378">Hydrolase</keyword>
<dbReference type="Proteomes" id="UP001145087">
    <property type="component" value="Unassembled WGS sequence"/>
</dbReference>
<gene>
    <name evidence="9" type="ORF">OU798_17345</name>
</gene>
<protein>
    <submittedName>
        <fullName evidence="9">SpoIIE family protein phosphatase</fullName>
    </submittedName>
</protein>
<dbReference type="EMBL" id="JAPOHD010000031">
    <property type="protein sequence ID" value="MCY1722122.1"/>
    <property type="molecule type" value="Genomic_DNA"/>
</dbReference>
<dbReference type="Pfam" id="PF07228">
    <property type="entry name" value="SpoIIE"/>
    <property type="match status" value="1"/>
</dbReference>
<evidence type="ECO:0000256" key="4">
    <source>
        <dbReference type="ARBA" id="ARBA00022801"/>
    </source>
</evidence>
<evidence type="ECO:0000256" key="5">
    <source>
        <dbReference type="ARBA" id="ARBA00022989"/>
    </source>
</evidence>
<keyword evidence="10" id="KW-1185">Reference proteome</keyword>
<dbReference type="RefSeq" id="WP_343334451.1">
    <property type="nucleotide sequence ID" value="NZ_JAPOHD010000031.1"/>
</dbReference>
<feature type="transmembrane region" description="Helical" evidence="7">
    <location>
        <begin position="303"/>
        <end position="325"/>
    </location>
</feature>
<evidence type="ECO:0000313" key="9">
    <source>
        <dbReference type="EMBL" id="MCY1722122.1"/>
    </source>
</evidence>
<evidence type="ECO:0000256" key="6">
    <source>
        <dbReference type="ARBA" id="ARBA00023136"/>
    </source>
</evidence>
<dbReference type="CDD" id="cd12912">
    <property type="entry name" value="PDC2_MCP_like"/>
    <property type="match status" value="1"/>
</dbReference>
<keyword evidence="6 7" id="KW-0472">Membrane</keyword>
<dbReference type="SMART" id="SM00331">
    <property type="entry name" value="PP2C_SIG"/>
    <property type="match status" value="1"/>
</dbReference>
<dbReference type="Gene3D" id="3.30.450.20">
    <property type="entry name" value="PAS domain"/>
    <property type="match status" value="1"/>
</dbReference>
<reference evidence="9" key="1">
    <citation type="submission" date="2022-11" db="EMBL/GenBank/DDBJ databases">
        <title>Marilongibacter aestuarii gen. nov., sp. nov., isolated from tidal flat sediment.</title>
        <authorList>
            <person name="Jiayan W."/>
        </authorList>
    </citation>
    <scope>NUCLEOTIDE SEQUENCE</scope>
    <source>
        <strain evidence="9">Z1-6</strain>
    </source>
</reference>
<dbReference type="InterPro" id="IPR033479">
    <property type="entry name" value="dCache_1"/>
</dbReference>
<dbReference type="InterPro" id="IPR036457">
    <property type="entry name" value="PPM-type-like_dom_sf"/>
</dbReference>
<dbReference type="PANTHER" id="PTHR43156:SF2">
    <property type="entry name" value="STAGE II SPORULATION PROTEIN E"/>
    <property type="match status" value="1"/>
</dbReference>
<comment type="caution">
    <text evidence="9">The sequence shown here is derived from an EMBL/GenBank/DDBJ whole genome shotgun (WGS) entry which is preliminary data.</text>
</comment>
<keyword evidence="3 7" id="KW-0812">Transmembrane</keyword>
<dbReference type="PANTHER" id="PTHR43156">
    <property type="entry name" value="STAGE II SPORULATION PROTEIN E-RELATED"/>
    <property type="match status" value="1"/>
</dbReference>
<evidence type="ECO:0000256" key="2">
    <source>
        <dbReference type="ARBA" id="ARBA00022475"/>
    </source>
</evidence>